<dbReference type="InterPro" id="IPR012910">
    <property type="entry name" value="Plug_dom"/>
</dbReference>
<keyword evidence="6" id="KW-0675">Receptor</keyword>
<evidence type="ECO:0000256" key="1">
    <source>
        <dbReference type="ARBA" id="ARBA00004442"/>
    </source>
</evidence>
<organism evidence="6 7">
    <name type="scientific">Arcicella rigui</name>
    <dbReference type="NCBI Taxonomy" id="797020"/>
    <lineage>
        <taxon>Bacteria</taxon>
        <taxon>Pseudomonadati</taxon>
        <taxon>Bacteroidota</taxon>
        <taxon>Cytophagia</taxon>
        <taxon>Cytophagales</taxon>
        <taxon>Flectobacillaceae</taxon>
        <taxon>Arcicella</taxon>
    </lineage>
</organism>
<evidence type="ECO:0000313" key="6">
    <source>
        <dbReference type="EMBL" id="MEA5138455.1"/>
    </source>
</evidence>
<dbReference type="SUPFAM" id="SSF56935">
    <property type="entry name" value="Porins"/>
    <property type="match status" value="1"/>
</dbReference>
<dbReference type="InterPro" id="IPR036942">
    <property type="entry name" value="Beta-barrel_TonB_sf"/>
</dbReference>
<dbReference type="Pfam" id="PF13715">
    <property type="entry name" value="CarbopepD_reg_2"/>
    <property type="match status" value="1"/>
</dbReference>
<dbReference type="RefSeq" id="WP_323295623.1">
    <property type="nucleotide sequence ID" value="NZ_JAYFUM010000005.1"/>
</dbReference>
<keyword evidence="7" id="KW-1185">Reference proteome</keyword>
<evidence type="ECO:0000256" key="3">
    <source>
        <dbReference type="ARBA" id="ARBA00023237"/>
    </source>
</evidence>
<dbReference type="Gene3D" id="2.40.170.20">
    <property type="entry name" value="TonB-dependent receptor, beta-barrel domain"/>
    <property type="match status" value="1"/>
</dbReference>
<dbReference type="InterPro" id="IPR037066">
    <property type="entry name" value="Plug_dom_sf"/>
</dbReference>
<dbReference type="Pfam" id="PF07715">
    <property type="entry name" value="Plug"/>
    <property type="match status" value="1"/>
</dbReference>
<name>A0ABU5Q6H9_9BACT</name>
<gene>
    <name evidence="6" type="ORF">VB248_04905</name>
</gene>
<keyword evidence="3" id="KW-0998">Cell outer membrane</keyword>
<accession>A0ABU5Q6H9</accession>
<feature type="domain" description="TonB-dependent receptor plug" evidence="4">
    <location>
        <begin position="126"/>
        <end position="205"/>
    </location>
</feature>
<comment type="caution">
    <text evidence="6">The sequence shown here is derived from an EMBL/GenBank/DDBJ whole genome shotgun (WGS) entry which is preliminary data.</text>
</comment>
<sequence length="776" mass="87706">MAQKNVFSLRGNIKDALTGKPLVGASISIDFKKSGILSDSLGNYYLKLPEDEYVLKISYLGYKPFRLYIKLNRNLNVDAVLEDVTKQLEEVIVSSVSTRKTILTPSLGVSLLSIKGIKKIPAMMGEVDILRSLQTLPGVSSVGEGANGLNVRGGAVDQNLIFIDDTPIFNPTHLFGLFSIFASDGIRELELYKGGVPARFGGRTASVLDIKMLDPSLEKFKLEGGIGPISNRLLLDVPIIKDKLSILAVGRASFNDFWFKALAPDNMKNTRANFYDVATKVFYKPNKANTISLMTYLSHDFYRVDSLFSLENVVAKQSDFNYGHLNTSLKWNRYISPKASFEMVAAFSRYKTRTESPDSVNRIDLKNSIQYQNLKASLDYAFNEKHKTNIGISAVRYDLSPGSLNRDIVSKISKVELEQEQALELALHADDEYKLNEKLTIQYGLRYTQFLNLGPIQVRKYLDGEPKSSTTLVSTELKNGVAKTYGGFEPRITMLYVFNPTTSLKFGYNRMQQFLHLISNNTTPLPTARWKVADENVSPQISDFASLGYFKTWNDNVWEASLETYFRDTRNVVDYVSGANLQLNETLETQLLKGRGRSYGAELMISKKKGEVTGWFSYTYARSFLQTTGPYSEQRINGGNWYPSNYDKPHTINIVFNATPDKHNSFSFIFAYNTGRPFSSPAGTYTLNGQQLPLYLSRNNDRIPDYHRLDFSWTITNPSMKEKRWEGSWIFTVYNIYGRSNPYSVYFTNGSDGTKVYQLSVFASPLISLAYNFKFK</sequence>
<reference evidence="6 7" key="1">
    <citation type="submission" date="2023-12" db="EMBL/GenBank/DDBJ databases">
        <title>Novel species of the genus Arcicella isolated from rivers.</title>
        <authorList>
            <person name="Lu H."/>
        </authorList>
    </citation>
    <scope>NUCLEOTIDE SEQUENCE [LARGE SCALE GENOMIC DNA]</scope>
    <source>
        <strain evidence="6 7">KCTC 23307</strain>
    </source>
</reference>
<feature type="domain" description="TonB-dependent transporter Oar-like beta-barrel" evidence="5">
    <location>
        <begin position="410"/>
        <end position="520"/>
    </location>
</feature>
<evidence type="ECO:0000259" key="5">
    <source>
        <dbReference type="Pfam" id="PF25183"/>
    </source>
</evidence>
<evidence type="ECO:0000259" key="4">
    <source>
        <dbReference type="Pfam" id="PF07715"/>
    </source>
</evidence>
<dbReference type="InterPro" id="IPR057601">
    <property type="entry name" value="Oar-like_b-barrel"/>
</dbReference>
<dbReference type="Gene3D" id="2.60.40.1120">
    <property type="entry name" value="Carboxypeptidase-like, regulatory domain"/>
    <property type="match status" value="1"/>
</dbReference>
<dbReference type="Gene3D" id="2.170.130.10">
    <property type="entry name" value="TonB-dependent receptor, plug domain"/>
    <property type="match status" value="1"/>
</dbReference>
<dbReference type="Proteomes" id="UP001302949">
    <property type="component" value="Unassembled WGS sequence"/>
</dbReference>
<dbReference type="SUPFAM" id="SSF49464">
    <property type="entry name" value="Carboxypeptidase regulatory domain-like"/>
    <property type="match status" value="1"/>
</dbReference>
<comment type="subcellular location">
    <subcellularLocation>
        <location evidence="1">Cell outer membrane</location>
    </subcellularLocation>
</comment>
<dbReference type="Pfam" id="PF25183">
    <property type="entry name" value="OMP_b-brl_4"/>
    <property type="match status" value="1"/>
</dbReference>
<dbReference type="EMBL" id="JAYFUM010000005">
    <property type="protein sequence ID" value="MEA5138455.1"/>
    <property type="molecule type" value="Genomic_DNA"/>
</dbReference>
<protein>
    <submittedName>
        <fullName evidence="6">TonB-dependent receptor</fullName>
    </submittedName>
</protein>
<proteinExistence type="predicted"/>
<evidence type="ECO:0000256" key="2">
    <source>
        <dbReference type="ARBA" id="ARBA00023136"/>
    </source>
</evidence>
<keyword evidence="2" id="KW-0472">Membrane</keyword>
<dbReference type="InterPro" id="IPR008969">
    <property type="entry name" value="CarboxyPept-like_regulatory"/>
</dbReference>
<evidence type="ECO:0000313" key="7">
    <source>
        <dbReference type="Proteomes" id="UP001302949"/>
    </source>
</evidence>